<dbReference type="InParanoid" id="A0A6C2YWJ9"/>
<dbReference type="AlphaFoldDB" id="A0A6C2YWJ9"/>
<evidence type="ECO:0000313" key="1">
    <source>
        <dbReference type="EMBL" id="VIP05299.1"/>
    </source>
</evidence>
<dbReference type="EMBL" id="LR593887">
    <property type="protein sequence ID" value="VTS07954.1"/>
    <property type="molecule type" value="Genomic_DNA"/>
</dbReference>
<reference evidence="1" key="1">
    <citation type="submission" date="2019-04" db="EMBL/GenBank/DDBJ databases">
        <authorList>
            <consortium name="Science for Life Laboratories"/>
        </authorList>
    </citation>
    <scope>NUCLEOTIDE SEQUENCE</scope>
    <source>
        <strain evidence="1">MBLW1</strain>
    </source>
</reference>
<proteinExistence type="predicted"/>
<dbReference type="Proteomes" id="UP000464378">
    <property type="component" value="Chromosome"/>
</dbReference>
<dbReference type="KEGG" id="tim:GMBLW1_38940"/>
<keyword evidence="2" id="KW-1185">Reference proteome</keyword>
<dbReference type="EMBL" id="LR586016">
    <property type="protein sequence ID" value="VIP05299.1"/>
    <property type="molecule type" value="Genomic_DNA"/>
</dbReference>
<evidence type="ECO:0000313" key="2">
    <source>
        <dbReference type="Proteomes" id="UP000464378"/>
    </source>
</evidence>
<protein>
    <submittedName>
        <fullName evidence="1">Uncharacterized protein</fullName>
    </submittedName>
</protein>
<organism evidence="1">
    <name type="scientific">Tuwongella immobilis</name>
    <dbReference type="NCBI Taxonomy" id="692036"/>
    <lineage>
        <taxon>Bacteria</taxon>
        <taxon>Pseudomonadati</taxon>
        <taxon>Planctomycetota</taxon>
        <taxon>Planctomycetia</taxon>
        <taxon>Gemmatales</taxon>
        <taxon>Gemmataceae</taxon>
        <taxon>Tuwongella</taxon>
    </lineage>
</organism>
<gene>
    <name evidence="1" type="ORF">GMBLW1_38940</name>
</gene>
<name>A0A6C2YWJ9_9BACT</name>
<sequence length="71" mass="8277">MGFEVVTLPLQHALPAVYLRWASRISRACDIFPSHDDRERENGAMQRMRLTDVVAEKWQRIYGKTAEKCVK</sequence>
<accession>A0A6C2YWJ9</accession>